<comment type="caution">
    <text evidence="2">The sequence shown here is derived from an EMBL/GenBank/DDBJ whole genome shotgun (WGS) entry which is preliminary data.</text>
</comment>
<dbReference type="InterPro" id="IPR013320">
    <property type="entry name" value="ConA-like_dom_sf"/>
</dbReference>
<dbReference type="PRINTS" id="PR00977">
    <property type="entry name" value="SCYTLDPTASE"/>
</dbReference>
<reference evidence="2" key="1">
    <citation type="submission" date="2022-10" db="EMBL/GenBank/DDBJ databases">
        <title>Tapping the CABI collections for fungal endophytes: first genome assemblies for Collariella, Neodidymelliopsis, Ascochyta clinopodiicola, Didymella pomorum, Didymosphaeria variabile, Neocosmospora piperis and Neocucurbitaria cava.</title>
        <authorList>
            <person name="Hill R."/>
        </authorList>
    </citation>
    <scope>NUCLEOTIDE SEQUENCE</scope>
    <source>
        <strain evidence="2">IMI 356815</strain>
    </source>
</reference>
<dbReference type="SUPFAM" id="SSF49899">
    <property type="entry name" value="Concanavalin A-like lectins/glucanases"/>
    <property type="match status" value="1"/>
</dbReference>
<evidence type="ECO:0000313" key="2">
    <source>
        <dbReference type="EMBL" id="KAJ4351902.1"/>
    </source>
</evidence>
<dbReference type="InterPro" id="IPR000250">
    <property type="entry name" value="Peptidase_G1"/>
</dbReference>
<dbReference type="RefSeq" id="XP_056070258.1">
    <property type="nucleotide sequence ID" value="XM_056216011.1"/>
</dbReference>
<dbReference type="GO" id="GO:0070007">
    <property type="term" value="F:glutamic-type endopeptidase activity"/>
    <property type="evidence" value="ECO:0007669"/>
    <property type="project" value="InterPro"/>
</dbReference>
<dbReference type="AlphaFoldDB" id="A0A9W8XJ91"/>
<dbReference type="PANTHER" id="PTHR37536">
    <property type="entry name" value="PUTATIVE (AFU_ORTHOLOGUE AFUA_3G02970)-RELATED"/>
    <property type="match status" value="1"/>
</dbReference>
<keyword evidence="3" id="KW-1185">Reference proteome</keyword>
<dbReference type="Proteomes" id="UP001140513">
    <property type="component" value="Unassembled WGS sequence"/>
</dbReference>
<dbReference type="Pfam" id="PF01828">
    <property type="entry name" value="Peptidase_A4"/>
    <property type="match status" value="1"/>
</dbReference>
<dbReference type="PANTHER" id="PTHR37536:SF3">
    <property type="entry name" value="PUTATIVE (AFU_ORTHOLOGUE AFUA_3G02970)-RELATED"/>
    <property type="match status" value="1"/>
</dbReference>
<dbReference type="InterPro" id="IPR038656">
    <property type="entry name" value="Peptidase_G1_sf"/>
</dbReference>
<name>A0A9W8XJ91_9PLEO</name>
<accession>A0A9W8XJ91</accession>
<dbReference type="Gene3D" id="2.60.120.700">
    <property type="entry name" value="Peptidase G1"/>
    <property type="match status" value="1"/>
</dbReference>
<evidence type="ECO:0000256" key="1">
    <source>
        <dbReference type="SAM" id="SignalP"/>
    </source>
</evidence>
<organism evidence="2 3">
    <name type="scientific">Didymosphaeria variabile</name>
    <dbReference type="NCBI Taxonomy" id="1932322"/>
    <lineage>
        <taxon>Eukaryota</taxon>
        <taxon>Fungi</taxon>
        <taxon>Dikarya</taxon>
        <taxon>Ascomycota</taxon>
        <taxon>Pezizomycotina</taxon>
        <taxon>Dothideomycetes</taxon>
        <taxon>Pleosporomycetidae</taxon>
        <taxon>Pleosporales</taxon>
        <taxon>Massarineae</taxon>
        <taxon>Didymosphaeriaceae</taxon>
        <taxon>Didymosphaeria</taxon>
    </lineage>
</organism>
<sequence>MKFLATLIPAFLASTAIAVPSRQERSAARFNRREALRNSNPLQASDLEELRLANANESHVSYSSNWAGAVLIGTGYKSVTGTITVPTPKKPSSGSSSTQYAASAWVGIDGDTCSTAILQTGVDFYIKGSTVSFDAWYEWYPDYAYDFTGITVSAGDQIKMTVTATSTSAGSAVIQNLTTGKTVTKTFSGETNK</sequence>
<dbReference type="GO" id="GO:0006508">
    <property type="term" value="P:proteolysis"/>
    <property type="evidence" value="ECO:0007669"/>
    <property type="project" value="InterPro"/>
</dbReference>
<feature type="signal peptide" evidence="1">
    <location>
        <begin position="1"/>
        <end position="18"/>
    </location>
</feature>
<dbReference type="CDD" id="cd13426">
    <property type="entry name" value="Peptidase_G1"/>
    <property type="match status" value="1"/>
</dbReference>
<keyword evidence="1" id="KW-0732">Signal</keyword>
<dbReference type="OrthoDB" id="2862635at2759"/>
<evidence type="ECO:0008006" key="4">
    <source>
        <dbReference type="Google" id="ProtNLM"/>
    </source>
</evidence>
<evidence type="ECO:0000313" key="3">
    <source>
        <dbReference type="Proteomes" id="UP001140513"/>
    </source>
</evidence>
<protein>
    <recommendedName>
        <fullName evidence="4">Aspergillopepsin</fullName>
    </recommendedName>
</protein>
<gene>
    <name evidence="2" type="ORF">N0V89_007246</name>
</gene>
<feature type="chain" id="PRO_5040811491" description="Aspergillopepsin" evidence="1">
    <location>
        <begin position="19"/>
        <end position="193"/>
    </location>
</feature>
<dbReference type="GeneID" id="80910776"/>
<dbReference type="EMBL" id="JAPEUX010000005">
    <property type="protein sequence ID" value="KAJ4351902.1"/>
    <property type="molecule type" value="Genomic_DNA"/>
</dbReference>
<proteinExistence type="predicted"/>